<dbReference type="Proteomes" id="UP000790709">
    <property type="component" value="Unassembled WGS sequence"/>
</dbReference>
<gene>
    <name evidence="1" type="ORF">BV22DRAFT_495468</name>
</gene>
<dbReference type="EMBL" id="MU266420">
    <property type="protein sequence ID" value="KAH7924606.1"/>
    <property type="molecule type" value="Genomic_DNA"/>
</dbReference>
<evidence type="ECO:0000313" key="1">
    <source>
        <dbReference type="EMBL" id="KAH7924606.1"/>
    </source>
</evidence>
<organism evidence="1 2">
    <name type="scientific">Leucogyrophana mollusca</name>
    <dbReference type="NCBI Taxonomy" id="85980"/>
    <lineage>
        <taxon>Eukaryota</taxon>
        <taxon>Fungi</taxon>
        <taxon>Dikarya</taxon>
        <taxon>Basidiomycota</taxon>
        <taxon>Agaricomycotina</taxon>
        <taxon>Agaricomycetes</taxon>
        <taxon>Agaricomycetidae</taxon>
        <taxon>Boletales</taxon>
        <taxon>Boletales incertae sedis</taxon>
        <taxon>Leucogyrophana</taxon>
    </lineage>
</organism>
<accession>A0ACB8BFI7</accession>
<keyword evidence="2" id="KW-1185">Reference proteome</keyword>
<evidence type="ECO:0000313" key="2">
    <source>
        <dbReference type="Proteomes" id="UP000790709"/>
    </source>
</evidence>
<protein>
    <submittedName>
        <fullName evidence="1">Uncharacterized protein</fullName>
    </submittedName>
</protein>
<proteinExistence type="predicted"/>
<comment type="caution">
    <text evidence="1">The sequence shown here is derived from an EMBL/GenBank/DDBJ whole genome shotgun (WGS) entry which is preliminary data.</text>
</comment>
<sequence>MEKIHPPIGGIPMLVIALDPRGLLVPAAFAAITFPSQSASATGCGSGHIDERQEPLASNSTEMLHLVQTSALQASAPLPNRQL</sequence>
<name>A0ACB8BFI7_9AGAM</name>
<reference evidence="1" key="1">
    <citation type="journal article" date="2021" name="New Phytol.">
        <title>Evolutionary innovations through gain and loss of genes in the ectomycorrhizal Boletales.</title>
        <authorList>
            <person name="Wu G."/>
            <person name="Miyauchi S."/>
            <person name="Morin E."/>
            <person name="Kuo A."/>
            <person name="Drula E."/>
            <person name="Varga T."/>
            <person name="Kohler A."/>
            <person name="Feng B."/>
            <person name="Cao Y."/>
            <person name="Lipzen A."/>
            <person name="Daum C."/>
            <person name="Hundley H."/>
            <person name="Pangilinan J."/>
            <person name="Johnson J."/>
            <person name="Barry K."/>
            <person name="LaButti K."/>
            <person name="Ng V."/>
            <person name="Ahrendt S."/>
            <person name="Min B."/>
            <person name="Choi I.G."/>
            <person name="Park H."/>
            <person name="Plett J.M."/>
            <person name="Magnuson J."/>
            <person name="Spatafora J.W."/>
            <person name="Nagy L.G."/>
            <person name="Henrissat B."/>
            <person name="Grigoriev I.V."/>
            <person name="Yang Z.L."/>
            <person name="Xu J."/>
            <person name="Martin F.M."/>
        </authorList>
    </citation>
    <scope>NUCLEOTIDE SEQUENCE</scope>
    <source>
        <strain evidence="1">KUC20120723A-06</strain>
    </source>
</reference>